<dbReference type="EMBL" id="CM029037">
    <property type="protein sequence ID" value="KAG2657826.1"/>
    <property type="molecule type" value="Genomic_DNA"/>
</dbReference>
<dbReference type="Pfam" id="PF23247">
    <property type="entry name" value="LRR_RPS2"/>
    <property type="match status" value="1"/>
</dbReference>
<gene>
    <name evidence="3" type="ORF">PVAP13_1KG155710</name>
</gene>
<dbReference type="AlphaFoldDB" id="A0A8T0XIQ4"/>
<name>A0A8T0XIQ4_PANVG</name>
<dbReference type="InterPro" id="IPR057135">
    <property type="entry name" value="At4g27190-like_LRR"/>
</dbReference>
<feature type="domain" description="R13L1/DRL21-like LRR repeat region" evidence="2">
    <location>
        <begin position="20"/>
        <end position="117"/>
    </location>
</feature>
<reference evidence="3" key="1">
    <citation type="submission" date="2020-05" db="EMBL/GenBank/DDBJ databases">
        <title>WGS assembly of Panicum virgatum.</title>
        <authorList>
            <person name="Lovell J.T."/>
            <person name="Jenkins J."/>
            <person name="Shu S."/>
            <person name="Juenger T.E."/>
            <person name="Schmutz J."/>
        </authorList>
    </citation>
    <scope>NUCLEOTIDE SEQUENCE</scope>
    <source>
        <strain evidence="3">AP13</strain>
    </source>
</reference>
<evidence type="ECO:0000259" key="1">
    <source>
        <dbReference type="Pfam" id="PF23247"/>
    </source>
</evidence>
<dbReference type="PANTHER" id="PTHR47186:SF3">
    <property type="entry name" value="OS09G0267800 PROTEIN"/>
    <property type="match status" value="1"/>
</dbReference>
<dbReference type="PANTHER" id="PTHR47186">
    <property type="entry name" value="LEUCINE-RICH REPEAT-CONTAINING PROTEIN 57"/>
    <property type="match status" value="1"/>
</dbReference>
<keyword evidence="4" id="KW-1185">Reference proteome</keyword>
<dbReference type="InterPro" id="IPR056789">
    <property type="entry name" value="LRR_R13L1-DRL21"/>
</dbReference>
<comment type="caution">
    <text evidence="3">The sequence shown here is derived from an EMBL/GenBank/DDBJ whole genome shotgun (WGS) entry which is preliminary data.</text>
</comment>
<dbReference type="InterPro" id="IPR032675">
    <property type="entry name" value="LRR_dom_sf"/>
</dbReference>
<protein>
    <submittedName>
        <fullName evidence="3">Uncharacterized protein</fullName>
    </submittedName>
</protein>
<evidence type="ECO:0000313" key="3">
    <source>
        <dbReference type="EMBL" id="KAG2657826.1"/>
    </source>
</evidence>
<sequence>MEVDAAELKEQLSFIENFYQHRELTIYNLGAISKARAAESELRKKEYLNSLTLRWSSLRCPEHNETEVLLALQPPTNIKSVRIEGYPGEYLPSWFRGCDGPEDMSFSELPAATVDNNNNSRAGTIFPLLTEVSIKGCQNLLSLEQFLHPTTSVPAIREIVIADCASVKSPIEWPPSFEKISVSNCPKMTHLWSRSTKKLVLMLEIGFNIDCSSLTFLHIYSCSKLPSIELEKWSLPMLQRLHIDDCECLRIITESEHISRARRSTAKFPLLTHVTIKSCSKLESIDDLLTHECLPAIESITIWFCSSLSSLPTERFKSFLSLKNLEIGGCPRLYWLSGMVLPPSLQTLLCSCGDFSAWSPRCCLKNLTSLESLSMEYCQGLVSIPGDLWSSNLKSLQNLKILSCPDLQSIGGPEAIANIKRVYIRDCPKLMEIEQLRGNPWWYISGAEPATAATGVSTIRDRCQLTE</sequence>
<accession>A0A8T0XIQ4</accession>
<dbReference type="SUPFAM" id="SSF52058">
    <property type="entry name" value="L domain-like"/>
    <property type="match status" value="1"/>
</dbReference>
<evidence type="ECO:0000259" key="2">
    <source>
        <dbReference type="Pfam" id="PF25019"/>
    </source>
</evidence>
<dbReference type="Proteomes" id="UP000823388">
    <property type="component" value="Chromosome 1K"/>
</dbReference>
<feature type="domain" description="Disease resistance protein At4g27190-like leucine-rich repeats" evidence="1">
    <location>
        <begin position="211"/>
        <end position="330"/>
    </location>
</feature>
<dbReference type="Pfam" id="PF25019">
    <property type="entry name" value="LRR_R13L1-DRL21"/>
    <property type="match status" value="1"/>
</dbReference>
<evidence type="ECO:0000313" key="4">
    <source>
        <dbReference type="Proteomes" id="UP000823388"/>
    </source>
</evidence>
<dbReference type="Gene3D" id="3.80.10.10">
    <property type="entry name" value="Ribonuclease Inhibitor"/>
    <property type="match status" value="3"/>
</dbReference>
<proteinExistence type="predicted"/>
<organism evidence="3 4">
    <name type="scientific">Panicum virgatum</name>
    <name type="common">Blackwell switchgrass</name>
    <dbReference type="NCBI Taxonomy" id="38727"/>
    <lineage>
        <taxon>Eukaryota</taxon>
        <taxon>Viridiplantae</taxon>
        <taxon>Streptophyta</taxon>
        <taxon>Embryophyta</taxon>
        <taxon>Tracheophyta</taxon>
        <taxon>Spermatophyta</taxon>
        <taxon>Magnoliopsida</taxon>
        <taxon>Liliopsida</taxon>
        <taxon>Poales</taxon>
        <taxon>Poaceae</taxon>
        <taxon>PACMAD clade</taxon>
        <taxon>Panicoideae</taxon>
        <taxon>Panicodae</taxon>
        <taxon>Paniceae</taxon>
        <taxon>Panicinae</taxon>
        <taxon>Panicum</taxon>
        <taxon>Panicum sect. Hiantes</taxon>
    </lineage>
</organism>